<accession>X4ZTY8</accession>
<dbReference type="eggNOG" id="COG1028">
    <property type="taxonomic scope" value="Bacteria"/>
</dbReference>
<dbReference type="KEGG" id="psab:PSAB_01740"/>
<keyword evidence="2" id="KW-1185">Reference proteome</keyword>
<evidence type="ECO:0000313" key="2">
    <source>
        <dbReference type="Proteomes" id="UP000019772"/>
    </source>
</evidence>
<name>X4ZTY8_9BACL</name>
<dbReference type="Proteomes" id="UP000019772">
    <property type="component" value="Chromosome"/>
</dbReference>
<dbReference type="Gene3D" id="3.40.50.720">
    <property type="entry name" value="NAD(P)-binding Rossmann-like Domain"/>
    <property type="match status" value="1"/>
</dbReference>
<protein>
    <submittedName>
        <fullName evidence="1">Short-chain dehydrogenase/reductase sdr</fullName>
    </submittedName>
</protein>
<dbReference type="SUPFAM" id="SSF51735">
    <property type="entry name" value="NAD(P)-binding Rossmann-fold domains"/>
    <property type="match status" value="1"/>
</dbReference>
<sequence>MAASARVSEAWGSRSTKGAIVSFTRSLTLSLVDQGIRVNSFAPSPVWTPLIPSTCVSIPHRKPRPDEIPFLQFIDNRGGVILNADLAFAVLVHHKAVQPDTELPRSPSRGNHRRWAGIGVLQAGLRIDFIRIGVSRRQRPDFLRKLRRIHQPLARVRLQAPRASNHN</sequence>
<gene>
    <name evidence="1" type="ORF">PSAB_01740</name>
</gene>
<dbReference type="AlphaFoldDB" id="X4ZTY8"/>
<dbReference type="EMBL" id="CP004078">
    <property type="protein sequence ID" value="AHV95284.1"/>
    <property type="molecule type" value="Genomic_DNA"/>
</dbReference>
<dbReference type="HOGENOM" id="CLU_1592965_0_0_9"/>
<dbReference type="InterPro" id="IPR002347">
    <property type="entry name" value="SDR_fam"/>
</dbReference>
<dbReference type="STRING" id="1268072.PSAB_01740"/>
<reference evidence="1 2" key="1">
    <citation type="journal article" date="2014" name="PLoS Genet.">
        <title>Comparative Genomic Analysis of N2-Fixing and Non-N2-Fixing Paenibacillus spp.: Organization, Evolution and Expression of the Nitrogen Fixation Genes.</title>
        <authorList>
            <person name="Xie J.B."/>
            <person name="Du Z."/>
            <person name="Bai L."/>
            <person name="Tian C."/>
            <person name="Zhang Y."/>
            <person name="Xie J.Y."/>
            <person name="Wang T."/>
            <person name="Liu X."/>
            <person name="Chen X."/>
            <person name="Cheng Q."/>
            <person name="Chen S."/>
            <person name="Li J."/>
        </authorList>
    </citation>
    <scope>NUCLEOTIDE SEQUENCE [LARGE SCALE GENOMIC DNA]</scope>
    <source>
        <strain evidence="1 2">T27</strain>
    </source>
</reference>
<evidence type="ECO:0000313" key="1">
    <source>
        <dbReference type="EMBL" id="AHV95284.1"/>
    </source>
</evidence>
<dbReference type="PRINTS" id="PR00081">
    <property type="entry name" value="GDHRDH"/>
</dbReference>
<dbReference type="InterPro" id="IPR036291">
    <property type="entry name" value="NAD(P)-bd_dom_sf"/>
</dbReference>
<organism evidence="1 2">
    <name type="scientific">Paenibacillus sabinae T27</name>
    <dbReference type="NCBI Taxonomy" id="1268072"/>
    <lineage>
        <taxon>Bacteria</taxon>
        <taxon>Bacillati</taxon>
        <taxon>Bacillota</taxon>
        <taxon>Bacilli</taxon>
        <taxon>Bacillales</taxon>
        <taxon>Paenibacillaceae</taxon>
        <taxon>Paenibacillus</taxon>
    </lineage>
</organism>
<proteinExistence type="predicted"/>